<reference evidence="2" key="1">
    <citation type="submission" date="2022-05" db="EMBL/GenBank/DDBJ databases">
        <title>The Musa troglodytarum L. genome provides insights into the mechanism of non-climacteric behaviour and enrichment of carotenoids.</title>
        <authorList>
            <person name="Wang J."/>
        </authorList>
    </citation>
    <scope>NUCLEOTIDE SEQUENCE</scope>
    <source>
        <tissue evidence="2">Leaf</tissue>
    </source>
</reference>
<evidence type="ECO:0000313" key="3">
    <source>
        <dbReference type="Proteomes" id="UP001055439"/>
    </source>
</evidence>
<keyword evidence="3" id="KW-1185">Reference proteome</keyword>
<feature type="compositionally biased region" description="Basic residues" evidence="1">
    <location>
        <begin position="49"/>
        <end position="60"/>
    </location>
</feature>
<evidence type="ECO:0000256" key="1">
    <source>
        <dbReference type="SAM" id="MobiDB-lite"/>
    </source>
</evidence>
<feature type="region of interest" description="Disordered" evidence="1">
    <location>
        <begin position="49"/>
        <end position="81"/>
    </location>
</feature>
<name>A0A9E7HKS2_9LILI</name>
<accession>A0A9E7HKS2</accession>
<organism evidence="2 3">
    <name type="scientific">Musa troglodytarum</name>
    <name type="common">fe'i banana</name>
    <dbReference type="NCBI Taxonomy" id="320322"/>
    <lineage>
        <taxon>Eukaryota</taxon>
        <taxon>Viridiplantae</taxon>
        <taxon>Streptophyta</taxon>
        <taxon>Embryophyta</taxon>
        <taxon>Tracheophyta</taxon>
        <taxon>Spermatophyta</taxon>
        <taxon>Magnoliopsida</taxon>
        <taxon>Liliopsida</taxon>
        <taxon>Zingiberales</taxon>
        <taxon>Musaceae</taxon>
        <taxon>Musa</taxon>
    </lineage>
</organism>
<gene>
    <name evidence="2" type="ORF">MUK42_16050</name>
</gene>
<dbReference type="Proteomes" id="UP001055439">
    <property type="component" value="Chromosome 8"/>
</dbReference>
<sequence length="242" mass="26643">EPVHKVGPIQWGRTTALRVPRFCHPLFSSATVVAIRGERIRWPRCLSPKRARKQPRRKRPEAHCAPPSLSSSLLRPEKDERERSRGCASLPGLVCLKWREIPEVMAAIPRASFGLVAVMLLALAIVLPAVQAQAPAPRPPATEQKDINRPGDCLSADAGGLGPDLPHPPLGCLLPLQALLSLLGPAFMFVREVVFPVLRVYVDDHAVEFGFFQCNHLADLSQMFLLLLFMSCNLDGLTMSNL</sequence>
<feature type="non-terminal residue" evidence="2">
    <location>
        <position position="1"/>
    </location>
</feature>
<dbReference type="EMBL" id="CP097510">
    <property type="protein sequence ID" value="URE36374.1"/>
    <property type="molecule type" value="Genomic_DNA"/>
</dbReference>
<protein>
    <submittedName>
        <fullName evidence="2">Uncharacterized protein</fullName>
    </submittedName>
</protein>
<evidence type="ECO:0000313" key="2">
    <source>
        <dbReference type="EMBL" id="URE36374.1"/>
    </source>
</evidence>
<dbReference type="AlphaFoldDB" id="A0A9E7HKS2"/>
<proteinExistence type="predicted"/>